<evidence type="ECO:0000259" key="15">
    <source>
        <dbReference type="Pfam" id="PF18075"/>
    </source>
</evidence>
<evidence type="ECO:0000256" key="11">
    <source>
        <dbReference type="ARBA" id="ARBA00023306"/>
    </source>
</evidence>
<keyword evidence="7 12" id="KW-0132">Cell division</keyword>
<feature type="transmembrane region" description="Helical" evidence="13">
    <location>
        <begin position="183"/>
        <end position="204"/>
    </location>
</feature>
<keyword evidence="9 13" id="KW-1133">Transmembrane helix</keyword>
<evidence type="ECO:0000256" key="3">
    <source>
        <dbReference type="ARBA" id="ARBA00007379"/>
    </source>
</evidence>
<evidence type="ECO:0000256" key="1">
    <source>
        <dbReference type="ARBA" id="ARBA00003552"/>
    </source>
</evidence>
<keyword evidence="8 13" id="KW-0812">Transmembrane</keyword>
<sequence length="312" mass="34026">MQLRYVFTELRSGLRRNLSMHVAVILTLFVSLTLAGCGMLLQRQADKTAEALGNELQILVNLCVVDDPAPDGNCASGAATDPQRKEIERALEDSPEVESFEYQTQAEGFEEAQDIPQYEPYFDGPDPIITEEDWPAQYWITLKDPKEAEGVKSAVTGLEGVSAIKDQRDDLEPVFGIIDALKYGSWIGSGLLLLASLLLVANTIRLAAMARRREIGIMRLVGASTLYIAFPFLLESLVTAAIGVALTAGALAAFTKFAIMDGLADVIEFVPWIGWDEYVESLIGLVPPGIVILGPALTLIPTLLLTRKYIKV</sequence>
<evidence type="ECO:0000256" key="6">
    <source>
        <dbReference type="ARBA" id="ARBA00022475"/>
    </source>
</evidence>
<keyword evidence="17" id="KW-1185">Reference proteome</keyword>
<feature type="domain" description="FtsX extracellular" evidence="15">
    <location>
        <begin position="78"/>
        <end position="163"/>
    </location>
</feature>
<dbReference type="Pfam" id="PF18075">
    <property type="entry name" value="FtsX_ECD"/>
    <property type="match status" value="1"/>
</dbReference>
<comment type="caution">
    <text evidence="16">The sequence shown here is derived from an EMBL/GenBank/DDBJ whole genome shotgun (WGS) entry which is preliminary data.</text>
</comment>
<comment type="similarity">
    <text evidence="3 12">Belongs to the ABC-4 integral membrane protein family. FtsX subfamily.</text>
</comment>
<dbReference type="InterPro" id="IPR040690">
    <property type="entry name" value="FtsX_ECD"/>
</dbReference>
<proteinExistence type="inferred from homology"/>
<evidence type="ECO:0000259" key="14">
    <source>
        <dbReference type="Pfam" id="PF02687"/>
    </source>
</evidence>
<dbReference type="EMBL" id="QGDD01000006">
    <property type="protein sequence ID" value="PWN02388.1"/>
    <property type="molecule type" value="Genomic_DNA"/>
</dbReference>
<accession>A0A316TF44</accession>
<dbReference type="AlphaFoldDB" id="A0A316TF44"/>
<feature type="domain" description="ABC3 transporter permease C-terminal" evidence="14">
    <location>
        <begin position="187"/>
        <end position="270"/>
    </location>
</feature>
<keyword evidence="11 12" id="KW-0131">Cell cycle</keyword>
<feature type="transmembrane region" description="Helical" evidence="13">
    <location>
        <begin position="225"/>
        <end position="254"/>
    </location>
</feature>
<organism evidence="16 17">
    <name type="scientific">Nocardioides silvaticus</name>
    <dbReference type="NCBI Taxonomy" id="2201891"/>
    <lineage>
        <taxon>Bacteria</taxon>
        <taxon>Bacillati</taxon>
        <taxon>Actinomycetota</taxon>
        <taxon>Actinomycetes</taxon>
        <taxon>Propionibacteriales</taxon>
        <taxon>Nocardioidaceae</taxon>
        <taxon>Nocardioides</taxon>
    </lineage>
</organism>
<dbReference type="PANTHER" id="PTHR47755">
    <property type="entry name" value="CELL DIVISION PROTEIN FTSX"/>
    <property type="match status" value="1"/>
</dbReference>
<keyword evidence="6 12" id="KW-1003">Cell membrane</keyword>
<dbReference type="PIRSF" id="PIRSF003097">
    <property type="entry name" value="FtsX"/>
    <property type="match status" value="1"/>
</dbReference>
<evidence type="ECO:0000313" key="17">
    <source>
        <dbReference type="Proteomes" id="UP000245507"/>
    </source>
</evidence>
<dbReference type="Proteomes" id="UP000245507">
    <property type="component" value="Unassembled WGS sequence"/>
</dbReference>
<feature type="transmembrane region" description="Helical" evidence="13">
    <location>
        <begin position="21"/>
        <end position="41"/>
    </location>
</feature>
<evidence type="ECO:0000256" key="5">
    <source>
        <dbReference type="ARBA" id="ARBA00021907"/>
    </source>
</evidence>
<evidence type="ECO:0000256" key="10">
    <source>
        <dbReference type="ARBA" id="ARBA00023136"/>
    </source>
</evidence>
<evidence type="ECO:0000256" key="4">
    <source>
        <dbReference type="ARBA" id="ARBA00011160"/>
    </source>
</evidence>
<evidence type="ECO:0000256" key="8">
    <source>
        <dbReference type="ARBA" id="ARBA00022692"/>
    </source>
</evidence>
<name>A0A316TF44_9ACTN</name>
<feature type="transmembrane region" description="Helical" evidence="13">
    <location>
        <begin position="282"/>
        <end position="305"/>
    </location>
</feature>
<protein>
    <recommendedName>
        <fullName evidence="5 12">Cell division protein FtsX</fullName>
    </recommendedName>
</protein>
<dbReference type="RefSeq" id="WP_109695107.1">
    <property type="nucleotide sequence ID" value="NZ_QGDD01000006.1"/>
</dbReference>
<evidence type="ECO:0000256" key="13">
    <source>
        <dbReference type="SAM" id="Phobius"/>
    </source>
</evidence>
<gene>
    <name evidence="16" type="ORF">DJ010_14915</name>
</gene>
<comment type="function">
    <text evidence="1">Part of the ABC transporter FtsEX involved in cellular division.</text>
</comment>
<dbReference type="NCBIfam" id="NF038346">
    <property type="entry name" value="FtsX_actino"/>
    <property type="match status" value="1"/>
</dbReference>
<evidence type="ECO:0000256" key="12">
    <source>
        <dbReference type="PIRNR" id="PIRNR003097"/>
    </source>
</evidence>
<dbReference type="Pfam" id="PF02687">
    <property type="entry name" value="FtsX"/>
    <property type="match status" value="1"/>
</dbReference>
<keyword evidence="10 12" id="KW-0472">Membrane</keyword>
<evidence type="ECO:0000256" key="2">
    <source>
        <dbReference type="ARBA" id="ARBA00004651"/>
    </source>
</evidence>
<dbReference type="Gene3D" id="3.30.70.3040">
    <property type="match status" value="1"/>
</dbReference>
<evidence type="ECO:0000313" key="16">
    <source>
        <dbReference type="EMBL" id="PWN02388.1"/>
    </source>
</evidence>
<evidence type="ECO:0000256" key="9">
    <source>
        <dbReference type="ARBA" id="ARBA00022989"/>
    </source>
</evidence>
<dbReference type="GO" id="GO:0051301">
    <property type="term" value="P:cell division"/>
    <property type="evidence" value="ECO:0007669"/>
    <property type="project" value="UniProtKB-KW"/>
</dbReference>
<reference evidence="16 17" key="1">
    <citation type="submission" date="2018-05" db="EMBL/GenBank/DDBJ databases">
        <title>Nocardioides silvaticus genome.</title>
        <authorList>
            <person name="Li C."/>
            <person name="Wang G."/>
        </authorList>
    </citation>
    <scope>NUCLEOTIDE SEQUENCE [LARGE SCALE GENOMIC DNA]</scope>
    <source>
        <strain evidence="16 17">CCTCC AB 2018079</strain>
    </source>
</reference>
<dbReference type="InterPro" id="IPR047929">
    <property type="entry name" value="FtsX_actino"/>
</dbReference>
<dbReference type="OrthoDB" id="9812531at2"/>
<comment type="subcellular location">
    <subcellularLocation>
        <location evidence="2">Cell membrane</location>
        <topology evidence="2">Multi-pass membrane protein</topology>
    </subcellularLocation>
</comment>
<dbReference type="GO" id="GO:0005886">
    <property type="term" value="C:plasma membrane"/>
    <property type="evidence" value="ECO:0007669"/>
    <property type="project" value="UniProtKB-SubCell"/>
</dbReference>
<dbReference type="InterPro" id="IPR003838">
    <property type="entry name" value="ABC3_permease_C"/>
</dbReference>
<comment type="subunit">
    <text evidence="4">Forms a membrane-associated complex with FtsE.</text>
</comment>
<dbReference type="PANTHER" id="PTHR47755:SF1">
    <property type="entry name" value="CELL DIVISION PROTEIN FTSX"/>
    <property type="match status" value="1"/>
</dbReference>
<dbReference type="InterPro" id="IPR004513">
    <property type="entry name" value="FtsX"/>
</dbReference>
<evidence type="ECO:0000256" key="7">
    <source>
        <dbReference type="ARBA" id="ARBA00022618"/>
    </source>
</evidence>